<dbReference type="Proteomes" id="UP000482960">
    <property type="component" value="Unassembled WGS sequence"/>
</dbReference>
<feature type="domain" description="LTD" evidence="2">
    <location>
        <begin position="24"/>
        <end position="155"/>
    </location>
</feature>
<dbReference type="EMBL" id="BLPG01000001">
    <property type="protein sequence ID" value="GFJ91386.1"/>
    <property type="molecule type" value="Genomic_DNA"/>
</dbReference>
<gene>
    <name evidence="3" type="ORF">Prum_050280</name>
</gene>
<comment type="caution">
    <text evidence="3">The sequence shown here is derived from an EMBL/GenBank/DDBJ whole genome shotgun (WGS) entry which is preliminary data.</text>
</comment>
<feature type="chain" id="PRO_5028859343" description="LTD domain-containing protein" evidence="1">
    <location>
        <begin position="32"/>
        <end position="156"/>
    </location>
</feature>
<keyword evidence="4" id="KW-1185">Reference proteome</keyword>
<sequence>MEGHVKKTVGILAAALFGAALSLAGVAPASAATPSLRFHGAQYDSPGTDNRTNASLNAEWVSLVNTGAKAVNLNGYTIRDKAGHVYKFGSVTIAAKGGRIWLHTGSGKNDAKNRYWGSKAYIWNNNGDTAYLRNAAGKQVDSCAWAYKKGRSWVGC</sequence>
<dbReference type="SUPFAM" id="SSF74853">
    <property type="entry name" value="Lamin A/C globular tail domain"/>
    <property type="match status" value="1"/>
</dbReference>
<evidence type="ECO:0000259" key="2">
    <source>
        <dbReference type="PROSITE" id="PS51841"/>
    </source>
</evidence>
<dbReference type="Gene3D" id="2.60.40.1260">
    <property type="entry name" value="Lamin Tail domain"/>
    <property type="match status" value="1"/>
</dbReference>
<dbReference type="InterPro" id="IPR001322">
    <property type="entry name" value="Lamin_tail_dom"/>
</dbReference>
<keyword evidence="1" id="KW-0732">Signal</keyword>
<organism evidence="3 4">
    <name type="scientific">Phytohabitans rumicis</name>
    <dbReference type="NCBI Taxonomy" id="1076125"/>
    <lineage>
        <taxon>Bacteria</taxon>
        <taxon>Bacillati</taxon>
        <taxon>Actinomycetota</taxon>
        <taxon>Actinomycetes</taxon>
        <taxon>Micromonosporales</taxon>
        <taxon>Micromonosporaceae</taxon>
    </lineage>
</organism>
<evidence type="ECO:0000256" key="1">
    <source>
        <dbReference type="SAM" id="SignalP"/>
    </source>
</evidence>
<evidence type="ECO:0000313" key="3">
    <source>
        <dbReference type="EMBL" id="GFJ91386.1"/>
    </source>
</evidence>
<dbReference type="PROSITE" id="PS51841">
    <property type="entry name" value="LTD"/>
    <property type="match status" value="1"/>
</dbReference>
<name>A0A6V8LBD2_9ACTN</name>
<feature type="signal peptide" evidence="1">
    <location>
        <begin position="1"/>
        <end position="31"/>
    </location>
</feature>
<dbReference type="InterPro" id="IPR036415">
    <property type="entry name" value="Lamin_tail_dom_sf"/>
</dbReference>
<dbReference type="Pfam" id="PF00932">
    <property type="entry name" value="LTD"/>
    <property type="match status" value="1"/>
</dbReference>
<evidence type="ECO:0000313" key="4">
    <source>
        <dbReference type="Proteomes" id="UP000482960"/>
    </source>
</evidence>
<dbReference type="AlphaFoldDB" id="A0A6V8LBD2"/>
<proteinExistence type="predicted"/>
<protein>
    <recommendedName>
        <fullName evidence="2">LTD domain-containing protein</fullName>
    </recommendedName>
</protein>
<reference evidence="3 4" key="2">
    <citation type="submission" date="2020-03" db="EMBL/GenBank/DDBJ databases">
        <authorList>
            <person name="Ichikawa N."/>
            <person name="Kimura A."/>
            <person name="Kitahashi Y."/>
            <person name="Uohara A."/>
        </authorList>
    </citation>
    <scope>NUCLEOTIDE SEQUENCE [LARGE SCALE GENOMIC DNA]</scope>
    <source>
        <strain evidence="3 4">NBRC 108638</strain>
    </source>
</reference>
<reference evidence="3 4" key="1">
    <citation type="submission" date="2020-03" db="EMBL/GenBank/DDBJ databases">
        <title>Whole genome shotgun sequence of Phytohabitans rumicis NBRC 108638.</title>
        <authorList>
            <person name="Komaki H."/>
            <person name="Tamura T."/>
        </authorList>
    </citation>
    <scope>NUCLEOTIDE SEQUENCE [LARGE SCALE GENOMIC DNA]</scope>
    <source>
        <strain evidence="3 4">NBRC 108638</strain>
    </source>
</reference>
<accession>A0A6V8LBD2</accession>